<feature type="compositionally biased region" description="Polar residues" evidence="1">
    <location>
        <begin position="13"/>
        <end position="25"/>
    </location>
</feature>
<evidence type="ECO:0000256" key="1">
    <source>
        <dbReference type="SAM" id="MobiDB-lite"/>
    </source>
</evidence>
<proteinExistence type="predicted"/>
<evidence type="ECO:0000313" key="3">
    <source>
        <dbReference type="Proteomes" id="UP000054248"/>
    </source>
</evidence>
<keyword evidence="3" id="KW-1185">Reference proteome</keyword>
<name>A0A0C3M5L1_9AGAM</name>
<gene>
    <name evidence="2" type="ORF">M407DRAFT_22006</name>
</gene>
<reference evidence="3" key="2">
    <citation type="submission" date="2015-01" db="EMBL/GenBank/DDBJ databases">
        <title>Evolutionary Origins and Diversification of the Mycorrhizal Mutualists.</title>
        <authorList>
            <consortium name="DOE Joint Genome Institute"/>
            <consortium name="Mycorrhizal Genomics Consortium"/>
            <person name="Kohler A."/>
            <person name="Kuo A."/>
            <person name="Nagy L.G."/>
            <person name="Floudas D."/>
            <person name="Copeland A."/>
            <person name="Barry K.W."/>
            <person name="Cichocki N."/>
            <person name="Veneault-Fourrey C."/>
            <person name="LaButti K."/>
            <person name="Lindquist E.A."/>
            <person name="Lipzen A."/>
            <person name="Lundell T."/>
            <person name="Morin E."/>
            <person name="Murat C."/>
            <person name="Riley R."/>
            <person name="Ohm R."/>
            <person name="Sun H."/>
            <person name="Tunlid A."/>
            <person name="Henrissat B."/>
            <person name="Grigoriev I.V."/>
            <person name="Hibbett D.S."/>
            <person name="Martin F."/>
        </authorList>
    </citation>
    <scope>NUCLEOTIDE SEQUENCE [LARGE SCALE GENOMIC DNA]</scope>
    <source>
        <strain evidence="3">MUT 4182</strain>
    </source>
</reference>
<accession>A0A0C3M5L1</accession>
<dbReference type="OrthoDB" id="3234708at2759"/>
<organism evidence="2 3">
    <name type="scientific">Tulasnella calospora MUT 4182</name>
    <dbReference type="NCBI Taxonomy" id="1051891"/>
    <lineage>
        <taxon>Eukaryota</taxon>
        <taxon>Fungi</taxon>
        <taxon>Dikarya</taxon>
        <taxon>Basidiomycota</taxon>
        <taxon>Agaricomycotina</taxon>
        <taxon>Agaricomycetes</taxon>
        <taxon>Cantharellales</taxon>
        <taxon>Tulasnellaceae</taxon>
        <taxon>Tulasnella</taxon>
    </lineage>
</organism>
<dbReference type="Gene3D" id="3.40.50.1460">
    <property type="match status" value="1"/>
</dbReference>
<feature type="region of interest" description="Disordered" evidence="1">
    <location>
        <begin position="1"/>
        <end position="52"/>
    </location>
</feature>
<dbReference type="EMBL" id="KN822989">
    <property type="protein sequence ID" value="KIO28932.1"/>
    <property type="molecule type" value="Genomic_DNA"/>
</dbReference>
<dbReference type="AlphaFoldDB" id="A0A0C3M5L1"/>
<dbReference type="Proteomes" id="UP000054248">
    <property type="component" value="Unassembled WGS sequence"/>
</dbReference>
<sequence>MSLGSVNPLVPTHTHNQRGATTSSGDVVLPPPVGAPTTTRRTQHRDSGSWGATPEKMALLDVGCITHGRTNDFEAYVLVSTATPDAFAVLSVAPPGSKFASPSSLTIIATETDSLKGKEDLLWSYKGPEALGWPYLLGSVVDLKYWGRFLRARNYECDFLFDEIIDPSSRPTKDVILRYLQSLASCANPGDEIVLVCHGHQSGYIPLNCPLNPSGKADFRGSFLDELPSGAAVLVIWDACEASNPFGLSQSLELEDGRFIFEPTVDPSKPAVVPKADSEPSVVVICASSGKNFEVELSRKPEKVQCGPLCWAAFTFVFHHLQDSIQAGAILQALMGHIRFCFEDREDVIPQAAPGPDIPAEVLELLATLFAAHH</sequence>
<protein>
    <submittedName>
        <fullName evidence="2">Uncharacterized protein</fullName>
    </submittedName>
</protein>
<reference evidence="2 3" key="1">
    <citation type="submission" date="2014-04" db="EMBL/GenBank/DDBJ databases">
        <authorList>
            <consortium name="DOE Joint Genome Institute"/>
            <person name="Kuo A."/>
            <person name="Girlanda M."/>
            <person name="Perotto S."/>
            <person name="Kohler A."/>
            <person name="Nagy L.G."/>
            <person name="Floudas D."/>
            <person name="Copeland A."/>
            <person name="Barry K.W."/>
            <person name="Cichocki N."/>
            <person name="Veneault-Fourrey C."/>
            <person name="LaButti K."/>
            <person name="Lindquist E.A."/>
            <person name="Lipzen A."/>
            <person name="Lundell T."/>
            <person name="Morin E."/>
            <person name="Murat C."/>
            <person name="Sun H."/>
            <person name="Tunlid A."/>
            <person name="Henrissat B."/>
            <person name="Grigoriev I.V."/>
            <person name="Hibbett D.S."/>
            <person name="Martin F."/>
            <person name="Nordberg H.P."/>
            <person name="Cantor M.N."/>
            <person name="Hua S.X."/>
        </authorList>
    </citation>
    <scope>NUCLEOTIDE SEQUENCE [LARGE SCALE GENOMIC DNA]</scope>
    <source>
        <strain evidence="2 3">MUT 4182</strain>
    </source>
</reference>
<dbReference type="HOGENOM" id="CLU_740086_0_0_1"/>
<evidence type="ECO:0000313" key="2">
    <source>
        <dbReference type="EMBL" id="KIO28932.1"/>
    </source>
</evidence>